<evidence type="ECO:0000313" key="1">
    <source>
        <dbReference type="EMBL" id="KAA9162929.1"/>
    </source>
</evidence>
<proteinExistence type="predicted"/>
<dbReference type="OrthoDB" id="3688292at2"/>
<evidence type="ECO:0000313" key="2">
    <source>
        <dbReference type="Proteomes" id="UP000319769"/>
    </source>
</evidence>
<gene>
    <name evidence="1" type="ORF">FPZ12_010435</name>
</gene>
<dbReference type="EMBL" id="VMNW02000011">
    <property type="protein sequence ID" value="KAA9162929.1"/>
    <property type="molecule type" value="Genomic_DNA"/>
</dbReference>
<keyword evidence="2" id="KW-1185">Reference proteome</keyword>
<comment type="caution">
    <text evidence="1">The sequence shown here is derived from an EMBL/GenBank/DDBJ whole genome shotgun (WGS) entry which is preliminary data.</text>
</comment>
<name>A0A5N0V953_9PSEU</name>
<protein>
    <submittedName>
        <fullName evidence="1">ESX-1 secretion-associated protein</fullName>
    </submittedName>
</protein>
<dbReference type="AlphaFoldDB" id="A0A5N0V953"/>
<accession>A0A5N0V953</accession>
<dbReference type="RefSeq" id="WP_144747620.1">
    <property type="nucleotide sequence ID" value="NZ_VMNW02000011.1"/>
</dbReference>
<organism evidence="1 2">
    <name type="scientific">Amycolatopsis acidicola</name>
    <dbReference type="NCBI Taxonomy" id="2596893"/>
    <lineage>
        <taxon>Bacteria</taxon>
        <taxon>Bacillati</taxon>
        <taxon>Actinomycetota</taxon>
        <taxon>Actinomycetes</taxon>
        <taxon>Pseudonocardiales</taxon>
        <taxon>Pseudonocardiaceae</taxon>
        <taxon>Amycolatopsis</taxon>
    </lineage>
</organism>
<reference evidence="1" key="1">
    <citation type="submission" date="2019-09" db="EMBL/GenBank/DDBJ databases">
        <authorList>
            <person name="Teo W.F.A."/>
            <person name="Duangmal K."/>
        </authorList>
    </citation>
    <scope>NUCLEOTIDE SEQUENCE [LARGE SCALE GENOMIC DNA]</scope>
    <source>
        <strain evidence="1">K81G1</strain>
    </source>
</reference>
<dbReference type="Proteomes" id="UP000319769">
    <property type="component" value="Unassembled WGS sequence"/>
</dbReference>
<sequence length="122" mass="12785">MGTGHAVVVAALREYSGKLDGDVAVPKEVSGLVDQSDVGDKSWGVVGLFVKEKYTDMLGDLKDLLTEMGAGLQAASQKFGSAANAYEQHEDDSKQLLGEILNVLQAPAPNRTPTMGPAPEGN</sequence>